<evidence type="ECO:0000256" key="5">
    <source>
        <dbReference type="SAM" id="MobiDB-lite"/>
    </source>
</evidence>
<evidence type="ECO:0000313" key="7">
    <source>
        <dbReference type="EMBL" id="CAD8994560.1"/>
    </source>
</evidence>
<organism evidence="7">
    <name type="scientific">Eutreptiella gymnastica</name>
    <dbReference type="NCBI Taxonomy" id="73025"/>
    <lineage>
        <taxon>Eukaryota</taxon>
        <taxon>Discoba</taxon>
        <taxon>Euglenozoa</taxon>
        <taxon>Euglenida</taxon>
        <taxon>Spirocuta</taxon>
        <taxon>Euglenophyceae</taxon>
        <taxon>Eutreptiales</taxon>
        <taxon>Eutreptiaceae</taxon>
        <taxon>Eutreptiella</taxon>
    </lineage>
</organism>
<name>A0A7S1N3E6_9EUGL</name>
<keyword evidence="2 4" id="KW-0863">Zinc-finger</keyword>
<sequence length="320" mass="35715">MPRERSRSSVGGVTSTLRGLKPRSANYGWNLGKLVPNKSDRNCRAIHDSVDKRRQRSLSVNKAKNRYESVKQQKLMVSKKRARTSSSGRATYEIKPPQKQRSKSQRPKAEAEVEQHNFVSVEDLVVTNLYNCLKTIGVVPITEFAKRKFASKGRPVSDLTITRVYKGAGGFTKLIRGYPSKFHVRSGGVWLEPTGQPWKVHNADQKPCKHFQNHGWCSKGHECKDRHHLPDVVAKFTGVNLAERVPSREMQDASDVAMVQTPAAAAITTPSSQEAAMEVGEAQPKKKRPKKPIKVVEAAKPPQRTIPADGGRRGRSPTRR</sequence>
<dbReference type="SUPFAM" id="SSF90229">
    <property type="entry name" value="CCCH zinc finger"/>
    <property type="match status" value="1"/>
</dbReference>
<evidence type="ECO:0000256" key="3">
    <source>
        <dbReference type="ARBA" id="ARBA00022833"/>
    </source>
</evidence>
<keyword evidence="1 4" id="KW-0479">Metal-binding</keyword>
<feature type="compositionally biased region" description="Polar residues" evidence="5">
    <location>
        <begin position="8"/>
        <end position="17"/>
    </location>
</feature>
<feature type="region of interest" description="Disordered" evidence="5">
    <location>
        <begin position="1"/>
        <end position="34"/>
    </location>
</feature>
<evidence type="ECO:0000256" key="2">
    <source>
        <dbReference type="ARBA" id="ARBA00022771"/>
    </source>
</evidence>
<dbReference type="InterPro" id="IPR036855">
    <property type="entry name" value="Znf_CCCH_sf"/>
</dbReference>
<dbReference type="PROSITE" id="PS50103">
    <property type="entry name" value="ZF_C3H1"/>
    <property type="match status" value="1"/>
</dbReference>
<feature type="region of interest" description="Disordered" evidence="5">
    <location>
        <begin position="72"/>
        <end position="110"/>
    </location>
</feature>
<feature type="domain" description="C3H1-type" evidence="6">
    <location>
        <begin position="202"/>
        <end position="230"/>
    </location>
</feature>
<protein>
    <recommendedName>
        <fullName evidence="6">C3H1-type domain-containing protein</fullName>
    </recommendedName>
</protein>
<evidence type="ECO:0000256" key="1">
    <source>
        <dbReference type="ARBA" id="ARBA00022723"/>
    </source>
</evidence>
<keyword evidence="3 4" id="KW-0862">Zinc</keyword>
<dbReference type="AlphaFoldDB" id="A0A7S1N3E6"/>
<dbReference type="GO" id="GO:0008270">
    <property type="term" value="F:zinc ion binding"/>
    <property type="evidence" value="ECO:0007669"/>
    <property type="project" value="UniProtKB-KW"/>
</dbReference>
<feature type="zinc finger region" description="C3H1-type" evidence="4">
    <location>
        <begin position="202"/>
        <end position="230"/>
    </location>
</feature>
<evidence type="ECO:0000259" key="6">
    <source>
        <dbReference type="PROSITE" id="PS50103"/>
    </source>
</evidence>
<proteinExistence type="predicted"/>
<gene>
    <name evidence="7" type="ORF">EGYM00392_LOCUS5615</name>
</gene>
<feature type="region of interest" description="Disordered" evidence="5">
    <location>
        <begin position="268"/>
        <end position="320"/>
    </location>
</feature>
<accession>A0A7S1N3E6</accession>
<dbReference type="InterPro" id="IPR000571">
    <property type="entry name" value="Znf_CCCH"/>
</dbReference>
<evidence type="ECO:0000256" key="4">
    <source>
        <dbReference type="PROSITE-ProRule" id="PRU00723"/>
    </source>
</evidence>
<reference evidence="7" key="1">
    <citation type="submission" date="2021-01" db="EMBL/GenBank/DDBJ databases">
        <authorList>
            <person name="Corre E."/>
            <person name="Pelletier E."/>
            <person name="Niang G."/>
            <person name="Scheremetjew M."/>
            <person name="Finn R."/>
            <person name="Kale V."/>
            <person name="Holt S."/>
            <person name="Cochrane G."/>
            <person name="Meng A."/>
            <person name="Brown T."/>
            <person name="Cohen L."/>
        </authorList>
    </citation>
    <scope>NUCLEOTIDE SEQUENCE</scope>
    <source>
        <strain evidence="7">NIES-381</strain>
    </source>
</reference>
<dbReference type="EMBL" id="HBGA01014683">
    <property type="protein sequence ID" value="CAD8994560.1"/>
    <property type="molecule type" value="Transcribed_RNA"/>
</dbReference>